<accession>A0A271KJ56</accession>
<dbReference type="Proteomes" id="UP000215931">
    <property type="component" value="Unassembled WGS sequence"/>
</dbReference>
<evidence type="ECO:0000313" key="2">
    <source>
        <dbReference type="Proteomes" id="UP000215931"/>
    </source>
</evidence>
<dbReference type="RefSeq" id="WP_095519286.1">
    <property type="nucleotide sequence ID" value="NZ_NPKH01000020.1"/>
</dbReference>
<proteinExistence type="predicted"/>
<evidence type="ECO:0000313" key="1">
    <source>
        <dbReference type="EMBL" id="PAP95464.1"/>
    </source>
</evidence>
<gene>
    <name evidence="1" type="ORF">CIT31_15880</name>
</gene>
<protein>
    <submittedName>
        <fullName evidence="1">Uncharacterized protein</fullName>
    </submittedName>
</protein>
<dbReference type="AlphaFoldDB" id="A0A271KJ56"/>
<keyword evidence="2" id="KW-1185">Reference proteome</keyword>
<comment type="caution">
    <text evidence="1">The sequence shown here is derived from an EMBL/GenBank/DDBJ whole genome shotgun (WGS) entry which is preliminary data.</text>
</comment>
<organism evidence="1 2">
    <name type="scientific">Mesorhizobium wenxiniae</name>
    <dbReference type="NCBI Taxonomy" id="2014805"/>
    <lineage>
        <taxon>Bacteria</taxon>
        <taxon>Pseudomonadati</taxon>
        <taxon>Pseudomonadota</taxon>
        <taxon>Alphaproteobacteria</taxon>
        <taxon>Hyphomicrobiales</taxon>
        <taxon>Phyllobacteriaceae</taxon>
        <taxon>Mesorhizobium</taxon>
    </lineage>
</organism>
<dbReference type="EMBL" id="NPKH01000020">
    <property type="protein sequence ID" value="PAP95464.1"/>
    <property type="molecule type" value="Genomic_DNA"/>
</dbReference>
<dbReference type="OrthoDB" id="9996871at2"/>
<sequence length="78" mass="8282">MEAVGRDLGETPPRFEAARVLADLANVLTLGSSNLARVVLVERVVPDDVPPPMSGSKIRKVVPYMVDGAGRLGLIQIS</sequence>
<reference evidence="1 2" key="1">
    <citation type="submission" date="2017-08" db="EMBL/GenBank/DDBJ databases">
        <title>Mesorhizobium wenxinae sp. nov., a novel rhizobial species isolated from root nodules of chickpea (Cicer arietinum L.).</title>
        <authorList>
            <person name="Zhang J."/>
        </authorList>
    </citation>
    <scope>NUCLEOTIDE SEQUENCE [LARGE SCALE GENOMIC DNA]</scope>
    <source>
        <strain evidence="2">WYCCWR 10019</strain>
    </source>
</reference>
<name>A0A271KJ56_9HYPH</name>